<dbReference type="Pfam" id="PF09339">
    <property type="entry name" value="HTH_IclR"/>
    <property type="match status" value="1"/>
</dbReference>
<proteinExistence type="predicted"/>
<reference evidence="6" key="2">
    <citation type="submission" date="2020-09" db="EMBL/GenBank/DDBJ databases">
        <authorList>
            <person name="Sun Q."/>
            <person name="Zhou Y."/>
        </authorList>
    </citation>
    <scope>NUCLEOTIDE SEQUENCE</scope>
    <source>
        <strain evidence="6">CGMCC 4.7201</strain>
    </source>
</reference>
<feature type="domain" description="HTH iclR-type" evidence="4">
    <location>
        <begin position="9"/>
        <end position="71"/>
    </location>
</feature>
<dbReference type="PANTHER" id="PTHR30136">
    <property type="entry name" value="HELIX-TURN-HELIX TRANSCRIPTIONAL REGULATOR, ICLR FAMILY"/>
    <property type="match status" value="1"/>
</dbReference>
<dbReference type="PROSITE" id="PS51077">
    <property type="entry name" value="HTH_ICLR"/>
    <property type="match status" value="1"/>
</dbReference>
<dbReference type="EMBL" id="BMMS01000032">
    <property type="protein sequence ID" value="GGO97203.1"/>
    <property type="molecule type" value="Genomic_DNA"/>
</dbReference>
<evidence type="ECO:0000313" key="7">
    <source>
        <dbReference type="Proteomes" id="UP000641932"/>
    </source>
</evidence>
<accession>A0A917ZXK6</accession>
<dbReference type="InterPro" id="IPR036388">
    <property type="entry name" value="WH-like_DNA-bd_sf"/>
</dbReference>
<keyword evidence="7" id="KW-1185">Reference proteome</keyword>
<dbReference type="GO" id="GO:0003677">
    <property type="term" value="F:DNA binding"/>
    <property type="evidence" value="ECO:0007669"/>
    <property type="project" value="UniProtKB-KW"/>
</dbReference>
<sequence length="253" mass="26740">MTTDPARGVQTAMRALSILEAFSSAQPSLSLSEISEAVGLSVPTTHRLLKALRSRDMVILDPDTRRYSLGHGVMRMAKIIMSRDDLVVLAHPGLERLRSQTGETVSLQTRIGDQRVPIVELISEHPIRMASGVGATYSLLRGAAGKALLAFLPQRDIDRLVPTSTEPERLAKELVAIRAAGYATSRGEVVAGATAVAVPVLDSEGAARAVINVTGPADRFTAERMAAAVDAIREVAESITRQLGGAVADAGAN</sequence>
<dbReference type="SUPFAM" id="SSF55781">
    <property type="entry name" value="GAF domain-like"/>
    <property type="match status" value="1"/>
</dbReference>
<dbReference type="SUPFAM" id="SSF46785">
    <property type="entry name" value="Winged helix' DNA-binding domain"/>
    <property type="match status" value="1"/>
</dbReference>
<keyword evidence="3" id="KW-0804">Transcription</keyword>
<dbReference type="InterPro" id="IPR036390">
    <property type="entry name" value="WH_DNA-bd_sf"/>
</dbReference>
<feature type="domain" description="IclR-ED" evidence="5">
    <location>
        <begin position="72"/>
        <end position="245"/>
    </location>
</feature>
<dbReference type="InterPro" id="IPR014757">
    <property type="entry name" value="Tscrpt_reg_IclR_C"/>
</dbReference>
<dbReference type="Gene3D" id="3.30.450.40">
    <property type="match status" value="1"/>
</dbReference>
<dbReference type="GO" id="GO:0045892">
    <property type="term" value="P:negative regulation of DNA-templated transcription"/>
    <property type="evidence" value="ECO:0007669"/>
    <property type="project" value="TreeGrafter"/>
</dbReference>
<dbReference type="Gene3D" id="1.10.10.10">
    <property type="entry name" value="Winged helix-like DNA-binding domain superfamily/Winged helix DNA-binding domain"/>
    <property type="match status" value="1"/>
</dbReference>
<name>A0A917ZXK6_9ACTN</name>
<gene>
    <name evidence="6" type="ORF">GCM10012280_58470</name>
</gene>
<dbReference type="InterPro" id="IPR005471">
    <property type="entry name" value="Tscrpt_reg_IclR_N"/>
</dbReference>
<comment type="caution">
    <text evidence="6">The sequence shown here is derived from an EMBL/GenBank/DDBJ whole genome shotgun (WGS) entry which is preliminary data.</text>
</comment>
<dbReference type="Pfam" id="PF01614">
    <property type="entry name" value="IclR_C"/>
    <property type="match status" value="1"/>
</dbReference>
<dbReference type="RefSeq" id="WP_189134827.1">
    <property type="nucleotide sequence ID" value="NZ_BMMS01000032.1"/>
</dbReference>
<evidence type="ECO:0000256" key="1">
    <source>
        <dbReference type="ARBA" id="ARBA00023015"/>
    </source>
</evidence>
<dbReference type="PROSITE" id="PS51078">
    <property type="entry name" value="ICLR_ED"/>
    <property type="match status" value="1"/>
</dbReference>
<dbReference type="SMART" id="SM00346">
    <property type="entry name" value="HTH_ICLR"/>
    <property type="match status" value="1"/>
</dbReference>
<evidence type="ECO:0000259" key="4">
    <source>
        <dbReference type="PROSITE" id="PS51077"/>
    </source>
</evidence>
<dbReference type="Proteomes" id="UP000641932">
    <property type="component" value="Unassembled WGS sequence"/>
</dbReference>
<dbReference type="PANTHER" id="PTHR30136:SF8">
    <property type="entry name" value="TRANSCRIPTIONAL REGULATORY PROTEIN"/>
    <property type="match status" value="1"/>
</dbReference>
<evidence type="ECO:0000313" key="6">
    <source>
        <dbReference type="EMBL" id="GGO97203.1"/>
    </source>
</evidence>
<dbReference type="InterPro" id="IPR050707">
    <property type="entry name" value="HTH_MetabolicPath_Reg"/>
</dbReference>
<evidence type="ECO:0000256" key="3">
    <source>
        <dbReference type="ARBA" id="ARBA00023163"/>
    </source>
</evidence>
<dbReference type="AlphaFoldDB" id="A0A917ZXK6"/>
<keyword evidence="1" id="KW-0805">Transcription regulation</keyword>
<organism evidence="6 7">
    <name type="scientific">Wenjunlia tyrosinilytica</name>
    <dbReference type="NCBI Taxonomy" id="1544741"/>
    <lineage>
        <taxon>Bacteria</taxon>
        <taxon>Bacillati</taxon>
        <taxon>Actinomycetota</taxon>
        <taxon>Actinomycetes</taxon>
        <taxon>Kitasatosporales</taxon>
        <taxon>Streptomycetaceae</taxon>
        <taxon>Wenjunlia</taxon>
    </lineage>
</organism>
<dbReference type="GO" id="GO:0003700">
    <property type="term" value="F:DNA-binding transcription factor activity"/>
    <property type="evidence" value="ECO:0007669"/>
    <property type="project" value="TreeGrafter"/>
</dbReference>
<dbReference type="InterPro" id="IPR029016">
    <property type="entry name" value="GAF-like_dom_sf"/>
</dbReference>
<reference evidence="6" key="1">
    <citation type="journal article" date="2014" name="Int. J. Syst. Evol. Microbiol.">
        <title>Complete genome sequence of Corynebacterium casei LMG S-19264T (=DSM 44701T), isolated from a smear-ripened cheese.</title>
        <authorList>
            <consortium name="US DOE Joint Genome Institute (JGI-PGF)"/>
            <person name="Walter F."/>
            <person name="Albersmeier A."/>
            <person name="Kalinowski J."/>
            <person name="Ruckert C."/>
        </authorList>
    </citation>
    <scope>NUCLEOTIDE SEQUENCE</scope>
    <source>
        <strain evidence="6">CGMCC 4.7201</strain>
    </source>
</reference>
<protein>
    <submittedName>
        <fullName evidence="6">Transcriptional regulator</fullName>
    </submittedName>
</protein>
<evidence type="ECO:0000259" key="5">
    <source>
        <dbReference type="PROSITE" id="PS51078"/>
    </source>
</evidence>
<evidence type="ECO:0000256" key="2">
    <source>
        <dbReference type="ARBA" id="ARBA00023125"/>
    </source>
</evidence>
<keyword evidence="2" id="KW-0238">DNA-binding</keyword>